<feature type="domain" description="M23ase beta-sheet core" evidence="3">
    <location>
        <begin position="137"/>
        <end position="238"/>
    </location>
</feature>
<name>A0A1X9T434_9BACL</name>
<evidence type="ECO:0000259" key="3">
    <source>
        <dbReference type="Pfam" id="PF01551"/>
    </source>
</evidence>
<dbReference type="AlphaFoldDB" id="A0A1X9T434"/>
<evidence type="ECO:0000256" key="2">
    <source>
        <dbReference type="SAM" id="Phobius"/>
    </source>
</evidence>
<dbReference type="Gene3D" id="2.70.70.10">
    <property type="entry name" value="Glucose Permease (Domain IIA)"/>
    <property type="match status" value="1"/>
</dbReference>
<dbReference type="OrthoDB" id="9805070at2"/>
<keyword evidence="2" id="KW-0812">Transmembrane</keyword>
<dbReference type="Pfam" id="PF01551">
    <property type="entry name" value="Peptidase_M23"/>
    <property type="match status" value="1"/>
</dbReference>
<geneLocation type="plasmid" evidence="4 5">
    <name>unnamed1</name>
</geneLocation>
<dbReference type="InterPro" id="IPR011055">
    <property type="entry name" value="Dup_hybrid_motif"/>
</dbReference>
<evidence type="ECO:0000256" key="1">
    <source>
        <dbReference type="SAM" id="MobiDB-lite"/>
    </source>
</evidence>
<proteinExistence type="predicted"/>
<evidence type="ECO:0000313" key="5">
    <source>
        <dbReference type="Proteomes" id="UP000078148"/>
    </source>
</evidence>
<accession>A0A1X9T434</accession>
<reference evidence="4 5" key="1">
    <citation type="journal article" date="2016" name="Int. J. Syst. Evol. Microbiol.">
        <title>Paenibacillus damxungensis sp. nov., isolated from raw yak (Bos grunniens) milk.</title>
        <authorList>
            <person name="Wu Z."/>
            <person name="Gao C."/>
            <person name="Han J."/>
            <person name="Liu Z."/>
        </authorList>
    </citation>
    <scope>NUCLEOTIDE SEQUENCE [LARGE SCALE GENOMIC DNA]</scope>
    <source>
        <strain evidence="4 5">BD3526</strain>
        <plasmid evidence="4 5">unnamed1</plasmid>
    </source>
</reference>
<protein>
    <submittedName>
        <fullName evidence="4">Peptidase M23</fullName>
    </submittedName>
</protein>
<gene>
    <name evidence="4" type="ORF">AR543_p0122</name>
</gene>
<keyword evidence="5" id="KW-1185">Reference proteome</keyword>
<sequence length="432" mass="46767">MVQQRRQRSGQGSDPSRKPGFSLKLQKKADQKAKRKKKRNSFVWGSFLVAFVLFLCLVCLGVTLLFFPYLLFLDKEKLKNDFVAGGATTGICAIADQQAGQVLDAKGVNYFWPVPTVSRISSQFGPRKSPTPGGSSNHKGIDISIAGGGAALLPFYSMADGQVIYAGPATGYGQVIYVQHAGGVVTKYGHIDSHYEVKRGDMVKKGQRLGRIGAGRVGSSTGPHLHFQVEVNGTAVNPLQYVKFGSSLQPGNGMNKPTLPTPAVPAPAICDSPIVKPGNVDISIAYEPLNIDAMYQYLSTRNGVGTRMGNRSILQMVDRVSKQYGINPYLLLAITGAEQSFVPNNNRNADKIIRNPWNTFGSWQNTDNSTEESAIYAARAIVKLQANKPDNVGPIQWMNMPAGVNPKGFYAADPKWAGNVSVIMQKLKQMGG</sequence>
<keyword evidence="2" id="KW-1133">Transmembrane helix</keyword>
<dbReference type="RefSeq" id="WP_087071432.1">
    <property type="nucleotide sequence ID" value="NZ_CP021170.1"/>
</dbReference>
<dbReference type="KEGG" id="pbv:AR543_p0122"/>
<dbReference type="GO" id="GO:0004222">
    <property type="term" value="F:metalloendopeptidase activity"/>
    <property type="evidence" value="ECO:0007669"/>
    <property type="project" value="TreeGrafter"/>
</dbReference>
<dbReference type="InterPro" id="IPR016047">
    <property type="entry name" value="M23ase_b-sheet_dom"/>
</dbReference>
<dbReference type="CDD" id="cd12797">
    <property type="entry name" value="M23_peptidase"/>
    <property type="match status" value="1"/>
</dbReference>
<keyword evidence="4" id="KW-0614">Plasmid</keyword>
<dbReference type="Proteomes" id="UP000078148">
    <property type="component" value="Plasmid unnamed1"/>
</dbReference>
<keyword evidence="2" id="KW-0472">Membrane</keyword>
<feature type="transmembrane region" description="Helical" evidence="2">
    <location>
        <begin position="42"/>
        <end position="71"/>
    </location>
</feature>
<dbReference type="SUPFAM" id="SSF51261">
    <property type="entry name" value="Duplicated hybrid motif"/>
    <property type="match status" value="1"/>
</dbReference>
<dbReference type="InterPro" id="IPR050570">
    <property type="entry name" value="Cell_wall_metabolism_enzyme"/>
</dbReference>
<dbReference type="PANTHER" id="PTHR21666:SF270">
    <property type="entry name" value="MUREIN HYDROLASE ACTIVATOR ENVC"/>
    <property type="match status" value="1"/>
</dbReference>
<dbReference type="EMBL" id="CP021170">
    <property type="protein sequence ID" value="ARR10730.1"/>
    <property type="molecule type" value="Genomic_DNA"/>
</dbReference>
<feature type="region of interest" description="Disordered" evidence="1">
    <location>
        <begin position="1"/>
        <end position="21"/>
    </location>
</feature>
<evidence type="ECO:0000313" key="4">
    <source>
        <dbReference type="EMBL" id="ARR10730.1"/>
    </source>
</evidence>
<organism evidence="4 5">
    <name type="scientific">Paenibacillus bovis</name>
    <dbReference type="NCBI Taxonomy" id="1616788"/>
    <lineage>
        <taxon>Bacteria</taxon>
        <taxon>Bacillati</taxon>
        <taxon>Bacillota</taxon>
        <taxon>Bacilli</taxon>
        <taxon>Bacillales</taxon>
        <taxon>Paenibacillaceae</taxon>
        <taxon>Paenibacillus</taxon>
    </lineage>
</organism>
<dbReference type="PANTHER" id="PTHR21666">
    <property type="entry name" value="PEPTIDASE-RELATED"/>
    <property type="match status" value="1"/>
</dbReference>